<protein>
    <recommendedName>
        <fullName evidence="4">tRNA-5-taurinomethyluridine 2-sulfurtransferase</fullName>
        <ecNumber evidence="4">2.8.1.14</ecNumber>
    </recommendedName>
</protein>
<dbReference type="GO" id="GO:0005739">
    <property type="term" value="C:mitochondrion"/>
    <property type="evidence" value="ECO:0007669"/>
    <property type="project" value="UniProtKB-SubCell"/>
</dbReference>
<comment type="similarity">
    <text evidence="3">Belongs to the MnmA/TRMU family.</text>
</comment>
<comment type="subcellular location">
    <subcellularLocation>
        <location evidence="2">Mitochondrion</location>
    </subcellularLocation>
</comment>
<dbReference type="Pfam" id="PF03054">
    <property type="entry name" value="tRNA_Me_trans"/>
    <property type="match status" value="1"/>
</dbReference>
<keyword evidence="11" id="KW-1015">Disulfide bond</keyword>
<dbReference type="InterPro" id="IPR046884">
    <property type="entry name" value="MnmA-like_central"/>
</dbReference>
<dbReference type="EMBL" id="JAZDUA010000109">
    <property type="protein sequence ID" value="KAK7867819.1"/>
    <property type="molecule type" value="Genomic_DNA"/>
</dbReference>
<organism evidence="15 16">
    <name type="scientific">Gryllus longicercus</name>
    <dbReference type="NCBI Taxonomy" id="2509291"/>
    <lineage>
        <taxon>Eukaryota</taxon>
        <taxon>Metazoa</taxon>
        <taxon>Ecdysozoa</taxon>
        <taxon>Arthropoda</taxon>
        <taxon>Hexapoda</taxon>
        <taxon>Insecta</taxon>
        <taxon>Pterygota</taxon>
        <taxon>Neoptera</taxon>
        <taxon>Polyneoptera</taxon>
        <taxon>Orthoptera</taxon>
        <taxon>Ensifera</taxon>
        <taxon>Gryllidea</taxon>
        <taxon>Grylloidea</taxon>
        <taxon>Gryllidae</taxon>
        <taxon>Gryllinae</taxon>
        <taxon>Gryllus</taxon>
    </lineage>
</organism>
<dbReference type="InterPro" id="IPR046885">
    <property type="entry name" value="MnmA-like_C"/>
</dbReference>
<dbReference type="Gene3D" id="2.40.30.10">
    <property type="entry name" value="Translation factors"/>
    <property type="match status" value="1"/>
</dbReference>
<evidence type="ECO:0000256" key="2">
    <source>
        <dbReference type="ARBA" id="ARBA00004173"/>
    </source>
</evidence>
<evidence type="ECO:0000256" key="4">
    <source>
        <dbReference type="ARBA" id="ARBA00011953"/>
    </source>
</evidence>
<dbReference type="CDD" id="cd01998">
    <property type="entry name" value="MnmA_TRMU-like"/>
    <property type="match status" value="1"/>
</dbReference>
<dbReference type="GO" id="GO:0061708">
    <property type="term" value="F:tRNA-5-taurinomethyluridine 2-sulfurtransferase"/>
    <property type="evidence" value="ECO:0007669"/>
    <property type="project" value="UniProtKB-EC"/>
</dbReference>
<reference evidence="15 16" key="1">
    <citation type="submission" date="2024-03" db="EMBL/GenBank/DDBJ databases">
        <title>The genome assembly and annotation of the cricket Gryllus longicercus Weissman &amp; Gray.</title>
        <authorList>
            <person name="Szrajer S."/>
            <person name="Gray D."/>
            <person name="Ylla G."/>
        </authorList>
    </citation>
    <scope>NUCLEOTIDE SEQUENCE [LARGE SCALE GENOMIC DNA]</scope>
    <source>
        <strain evidence="15">DAG 2021-001</strain>
        <tissue evidence="15">Whole body minus gut</tissue>
    </source>
</reference>
<dbReference type="Gene3D" id="2.30.30.280">
    <property type="entry name" value="Adenine nucleotide alpha hydrolases-like domains"/>
    <property type="match status" value="1"/>
</dbReference>
<accession>A0AAN9W0U6</accession>
<feature type="domain" description="tRNA-specific 2-thiouridylase MnmA-like C-terminal" evidence="13">
    <location>
        <begin position="288"/>
        <end position="367"/>
    </location>
</feature>
<keyword evidence="10" id="KW-0694">RNA-binding</keyword>
<keyword evidence="9" id="KW-0067">ATP-binding</keyword>
<comment type="caution">
    <text evidence="15">The sequence shown here is derived from an EMBL/GenBank/DDBJ whole genome shotgun (WGS) entry which is preliminary data.</text>
</comment>
<dbReference type="EC" id="2.8.1.14" evidence="4"/>
<evidence type="ECO:0000256" key="10">
    <source>
        <dbReference type="ARBA" id="ARBA00022884"/>
    </source>
</evidence>
<dbReference type="NCBIfam" id="NF001138">
    <property type="entry name" value="PRK00143.1"/>
    <property type="match status" value="1"/>
</dbReference>
<name>A0AAN9W0U6_9ORTH</name>
<dbReference type="GO" id="GO:0000049">
    <property type="term" value="F:tRNA binding"/>
    <property type="evidence" value="ECO:0007669"/>
    <property type="project" value="UniProtKB-KW"/>
</dbReference>
<evidence type="ECO:0000256" key="9">
    <source>
        <dbReference type="ARBA" id="ARBA00022840"/>
    </source>
</evidence>
<proteinExistence type="inferred from homology"/>
<evidence type="ECO:0000256" key="6">
    <source>
        <dbReference type="ARBA" id="ARBA00022679"/>
    </source>
</evidence>
<dbReference type="PANTHER" id="PTHR11933:SF5">
    <property type="entry name" value="MITOCHONDRIAL TRNA-SPECIFIC 2-THIOURIDYLASE 1"/>
    <property type="match status" value="1"/>
</dbReference>
<evidence type="ECO:0000256" key="8">
    <source>
        <dbReference type="ARBA" id="ARBA00022741"/>
    </source>
</evidence>
<evidence type="ECO:0000256" key="12">
    <source>
        <dbReference type="ARBA" id="ARBA00049564"/>
    </source>
</evidence>
<evidence type="ECO:0000313" key="15">
    <source>
        <dbReference type="EMBL" id="KAK7867819.1"/>
    </source>
</evidence>
<dbReference type="GO" id="GO:0005524">
    <property type="term" value="F:ATP binding"/>
    <property type="evidence" value="ECO:0007669"/>
    <property type="project" value="UniProtKB-KW"/>
</dbReference>
<dbReference type="NCBIfam" id="TIGR00420">
    <property type="entry name" value="trmU"/>
    <property type="match status" value="1"/>
</dbReference>
<dbReference type="Proteomes" id="UP001378592">
    <property type="component" value="Unassembled WGS sequence"/>
</dbReference>
<dbReference type="Gene3D" id="3.40.50.620">
    <property type="entry name" value="HUPs"/>
    <property type="match status" value="1"/>
</dbReference>
<evidence type="ECO:0000256" key="1">
    <source>
        <dbReference type="ARBA" id="ARBA00003986"/>
    </source>
</evidence>
<dbReference type="InterPro" id="IPR014729">
    <property type="entry name" value="Rossmann-like_a/b/a_fold"/>
</dbReference>
<dbReference type="InterPro" id="IPR004506">
    <property type="entry name" value="MnmA-like"/>
</dbReference>
<evidence type="ECO:0000313" key="16">
    <source>
        <dbReference type="Proteomes" id="UP001378592"/>
    </source>
</evidence>
<dbReference type="InterPro" id="IPR023382">
    <property type="entry name" value="MnmA-like_central_sf"/>
</dbReference>
<keyword evidence="6" id="KW-0808">Transferase</keyword>
<keyword evidence="8" id="KW-0547">Nucleotide-binding</keyword>
<comment type="catalytic activity">
    <reaction evidence="12">
        <text>5-taurinomethyluridine(34) in tRNA + S-sulfanyl-L-cysteinyl-[protein] + AH2 + ATP = 5-taurinomethyl-2-thiouridine(34) in tRNA + L-cysteinyl-[protein] + A + AMP + diphosphate + H(+)</text>
        <dbReference type="Rhea" id="RHEA:47040"/>
        <dbReference type="Rhea" id="RHEA-COMP:10131"/>
        <dbReference type="Rhea" id="RHEA-COMP:11726"/>
        <dbReference type="Rhea" id="RHEA-COMP:11732"/>
        <dbReference type="Rhea" id="RHEA-COMP:11733"/>
        <dbReference type="ChEBI" id="CHEBI:13193"/>
        <dbReference type="ChEBI" id="CHEBI:15378"/>
        <dbReference type="ChEBI" id="CHEBI:17499"/>
        <dbReference type="ChEBI" id="CHEBI:29950"/>
        <dbReference type="ChEBI" id="CHEBI:30616"/>
        <dbReference type="ChEBI" id="CHEBI:33019"/>
        <dbReference type="ChEBI" id="CHEBI:61963"/>
        <dbReference type="ChEBI" id="CHEBI:87171"/>
        <dbReference type="ChEBI" id="CHEBI:87172"/>
        <dbReference type="ChEBI" id="CHEBI:456215"/>
        <dbReference type="EC" id="2.8.1.14"/>
    </reaction>
</comment>
<dbReference type="SUPFAM" id="SSF52402">
    <property type="entry name" value="Adenine nucleotide alpha hydrolases-like"/>
    <property type="match status" value="1"/>
</dbReference>
<comment type="function">
    <text evidence="1">Catalyzes the 2-thiolation of uridine at the wobble position (U34) of mitochondrial tRNA(Lys), tRNA(Glu) and tRNA(Gln). Required for the formation of 5-taurinomethyl-2-thiouridine (tm5s2U) of mitochondrial tRNA(Lys), tRNA(Glu), and tRNA(Gln) at the wobble position. ATP is required to activate the C2 atom of the wobble base.</text>
</comment>
<evidence type="ECO:0000256" key="3">
    <source>
        <dbReference type="ARBA" id="ARBA00006191"/>
    </source>
</evidence>
<dbReference type="FunFam" id="3.40.50.620:FF:000104">
    <property type="entry name" value="Mitochondrial tRNA-specific 2-thiouridylase 1"/>
    <property type="match status" value="1"/>
</dbReference>
<keyword evidence="5" id="KW-0820">tRNA-binding</keyword>
<dbReference type="Pfam" id="PF20259">
    <property type="entry name" value="tRNA_Me_trans_M"/>
    <property type="match status" value="1"/>
</dbReference>
<dbReference type="HAMAP" id="MF_00144">
    <property type="entry name" value="tRNA_thiouridyl_MnmA"/>
    <property type="match status" value="1"/>
</dbReference>
<dbReference type="FunFam" id="2.30.30.280:FF:000001">
    <property type="entry name" value="tRNA-specific 2-thiouridylase MnmA"/>
    <property type="match status" value="1"/>
</dbReference>
<gene>
    <name evidence="15" type="ORF">R5R35_008263</name>
</gene>
<dbReference type="AlphaFoldDB" id="A0AAN9W0U6"/>
<feature type="domain" description="tRNA-specific 2-thiouridylase MnmA-like central" evidence="14">
    <location>
        <begin position="215"/>
        <end position="277"/>
    </location>
</feature>
<keyword evidence="16" id="KW-1185">Reference proteome</keyword>
<dbReference type="PANTHER" id="PTHR11933">
    <property type="entry name" value="TRNA 5-METHYLAMINOMETHYL-2-THIOURIDYLATE -METHYLTRANSFERASE"/>
    <property type="match status" value="1"/>
</dbReference>
<evidence type="ECO:0000256" key="11">
    <source>
        <dbReference type="ARBA" id="ARBA00023157"/>
    </source>
</evidence>
<evidence type="ECO:0000259" key="14">
    <source>
        <dbReference type="Pfam" id="PF20259"/>
    </source>
</evidence>
<evidence type="ECO:0000259" key="13">
    <source>
        <dbReference type="Pfam" id="PF20258"/>
    </source>
</evidence>
<dbReference type="Pfam" id="PF20258">
    <property type="entry name" value="tRNA_Me_trans_C"/>
    <property type="match status" value="1"/>
</dbReference>
<keyword evidence="7" id="KW-0819">tRNA processing</keyword>
<evidence type="ECO:0000256" key="5">
    <source>
        <dbReference type="ARBA" id="ARBA00022555"/>
    </source>
</evidence>
<sequence>MVAIKRVVVGISGGVDSAVSALFLKAKGYDVIGAFMRNWDLNDEIGLCSSSEDEQDSEMLCDHLKIKFHCINFVKEYWNDVFSYLLNDYIAGYTPNPDIMCNRKIKFDAFYNYARHELGADAIATGHYARTTYGDFLQDYKKSLGVRLLRAVDTFKDQTFFLSQVKQEPLQRTMFPLGNICKSEVKRIAMDAGLNTFAKKKESTGICFIGTRNFQNFISEYVEERKGNFIDVESGCVIGEHNGVHNWTLGQRCRIAGVKERYYTVKKDSSSQTIYVASGKDHPALFTQSFTASEVHWIHSVPKDLTEYGILLCQFRFQHTKPLLNCCVVALSESTIFVKLELPLKAVTPGQYAVFYKEQECLGSSRILYVGPSLFSLNEKVNKEGLLYS</sequence>
<evidence type="ECO:0000256" key="7">
    <source>
        <dbReference type="ARBA" id="ARBA00022694"/>
    </source>
</evidence>
<dbReference type="GO" id="GO:0002143">
    <property type="term" value="P:tRNA wobble position uridine thiolation"/>
    <property type="evidence" value="ECO:0007669"/>
    <property type="project" value="TreeGrafter"/>
</dbReference>